<dbReference type="CDD" id="cd05379">
    <property type="entry name" value="CAP_bacterial"/>
    <property type="match status" value="1"/>
</dbReference>
<protein>
    <submittedName>
        <fullName evidence="2">Cysteine-rich secretory protein family protein</fullName>
    </submittedName>
</protein>
<dbReference type="EMBL" id="PGFJ01000001">
    <property type="protein sequence ID" value="PJJ84732.1"/>
    <property type="molecule type" value="Genomic_DNA"/>
</dbReference>
<name>A0A2H9VVC4_9SPHI</name>
<evidence type="ECO:0000313" key="2">
    <source>
        <dbReference type="EMBL" id="PJJ84732.1"/>
    </source>
</evidence>
<dbReference type="Pfam" id="PF00188">
    <property type="entry name" value="CAP"/>
    <property type="match status" value="1"/>
</dbReference>
<dbReference type="Gene3D" id="3.40.33.10">
    <property type="entry name" value="CAP"/>
    <property type="match status" value="1"/>
</dbReference>
<accession>A0A2H9VVC4</accession>
<comment type="caution">
    <text evidence="2">The sequence shown here is derived from an EMBL/GenBank/DDBJ whole genome shotgun (WGS) entry which is preliminary data.</text>
</comment>
<dbReference type="PANTHER" id="PTHR31157:SF1">
    <property type="entry name" value="SCP DOMAIN-CONTAINING PROTEIN"/>
    <property type="match status" value="1"/>
</dbReference>
<proteinExistence type="predicted"/>
<evidence type="ECO:0000313" key="3">
    <source>
        <dbReference type="Proteomes" id="UP000242687"/>
    </source>
</evidence>
<dbReference type="Proteomes" id="UP000242687">
    <property type="component" value="Unassembled WGS sequence"/>
</dbReference>
<dbReference type="PANTHER" id="PTHR31157">
    <property type="entry name" value="SCP DOMAIN-CONTAINING PROTEIN"/>
    <property type="match status" value="1"/>
</dbReference>
<gene>
    <name evidence="2" type="ORF">CLV57_1753</name>
</gene>
<organism evidence="2 3">
    <name type="scientific">Mucilaginibacter auburnensis</name>
    <dbReference type="NCBI Taxonomy" id="1457233"/>
    <lineage>
        <taxon>Bacteria</taxon>
        <taxon>Pseudomonadati</taxon>
        <taxon>Bacteroidota</taxon>
        <taxon>Sphingobacteriia</taxon>
        <taxon>Sphingobacteriales</taxon>
        <taxon>Sphingobacteriaceae</taxon>
        <taxon>Mucilaginibacter</taxon>
    </lineage>
</organism>
<dbReference type="SUPFAM" id="SSF55797">
    <property type="entry name" value="PR-1-like"/>
    <property type="match status" value="1"/>
</dbReference>
<sequence>MLLACSTAKQDVPSGNKFKREFLERINKVRQKGCNCGGLYMRPVAPLVWNDHLEDAAINHAKDMSKKNYFSHDSKDGRKIVNRIEDAGYSRKGYKSYQVGENIAQGQRTIAEVTEGWFKSPGHCQNLMEPGFKEIGIAYYNTYWVQDFGGREEFSDEVKKLLKSGKARIIERN</sequence>
<dbReference type="InterPro" id="IPR014044">
    <property type="entry name" value="CAP_dom"/>
</dbReference>
<keyword evidence="3" id="KW-1185">Reference proteome</keyword>
<feature type="domain" description="SCP" evidence="1">
    <location>
        <begin position="23"/>
        <end position="148"/>
    </location>
</feature>
<dbReference type="InterPro" id="IPR035940">
    <property type="entry name" value="CAP_sf"/>
</dbReference>
<dbReference type="AlphaFoldDB" id="A0A2H9VVC4"/>
<reference evidence="2 3" key="1">
    <citation type="submission" date="2017-11" db="EMBL/GenBank/DDBJ databases">
        <title>Genomic Encyclopedia of Archaeal and Bacterial Type Strains, Phase II (KMG-II): From Individual Species to Whole Genera.</title>
        <authorList>
            <person name="Goeker M."/>
        </authorList>
    </citation>
    <scope>NUCLEOTIDE SEQUENCE [LARGE SCALE GENOMIC DNA]</scope>
    <source>
        <strain evidence="2 3">DSM 28175</strain>
    </source>
</reference>
<evidence type="ECO:0000259" key="1">
    <source>
        <dbReference type="Pfam" id="PF00188"/>
    </source>
</evidence>